<keyword evidence="2" id="KW-0472">Membrane</keyword>
<dbReference type="eggNOG" id="KOG1292">
    <property type="taxonomic scope" value="Eukaryota"/>
</dbReference>
<dbReference type="AlphaFoldDB" id="D7KVF7"/>
<name>D7KVF7_ARALL</name>
<dbReference type="EMBL" id="GL348714">
    <property type="protein sequence ID" value="EFH62766.1"/>
    <property type="molecule type" value="Genomic_DNA"/>
</dbReference>
<keyword evidence="4" id="KW-1185">Reference proteome</keyword>
<sequence>MAMIVRLILVYVLTLFPQFHLQKLVSGEFVQIFAGFMIFFSILGKFGAVFASIRAPINAALYCLFFAYIC</sequence>
<reference evidence="4" key="1">
    <citation type="journal article" date="2011" name="Nat. Genet.">
        <title>The Arabidopsis lyrata genome sequence and the basis of rapid genome size change.</title>
        <authorList>
            <person name="Hu T.T."/>
            <person name="Pattyn P."/>
            <person name="Bakker E.G."/>
            <person name="Cao J."/>
            <person name="Cheng J.-F."/>
            <person name="Clark R.M."/>
            <person name="Fahlgren N."/>
            <person name="Fawcett J.A."/>
            <person name="Grimwood J."/>
            <person name="Gundlach H."/>
            <person name="Haberer G."/>
            <person name="Hollister J.D."/>
            <person name="Ossowski S."/>
            <person name="Ottilar R.P."/>
            <person name="Salamov A.A."/>
            <person name="Schneeberger K."/>
            <person name="Spannagl M."/>
            <person name="Wang X."/>
            <person name="Yang L."/>
            <person name="Nasrallah M.E."/>
            <person name="Bergelson J."/>
            <person name="Carrington J.C."/>
            <person name="Gaut B.S."/>
            <person name="Schmutz J."/>
            <person name="Mayer K.F.X."/>
            <person name="Van de Peer Y."/>
            <person name="Grigoriev I.V."/>
            <person name="Nordborg M."/>
            <person name="Weigel D."/>
            <person name="Guo Y.-L."/>
        </authorList>
    </citation>
    <scope>NUCLEOTIDE SEQUENCE [LARGE SCALE GENOMIC DNA]</scope>
    <source>
        <strain evidence="4">cv. MN47</strain>
    </source>
</reference>
<feature type="non-terminal residue" evidence="3">
    <location>
        <position position="70"/>
    </location>
</feature>
<dbReference type="Proteomes" id="UP000008694">
    <property type="component" value="Unassembled WGS sequence"/>
</dbReference>
<evidence type="ECO:0000256" key="2">
    <source>
        <dbReference type="SAM" id="Phobius"/>
    </source>
</evidence>
<evidence type="ECO:0000313" key="3">
    <source>
        <dbReference type="EMBL" id="EFH62766.1"/>
    </source>
</evidence>
<organism evidence="4">
    <name type="scientific">Arabidopsis lyrata subsp. lyrata</name>
    <name type="common">Lyre-leaved rock-cress</name>
    <dbReference type="NCBI Taxonomy" id="81972"/>
    <lineage>
        <taxon>Eukaryota</taxon>
        <taxon>Viridiplantae</taxon>
        <taxon>Streptophyta</taxon>
        <taxon>Embryophyta</taxon>
        <taxon>Tracheophyta</taxon>
        <taxon>Spermatophyta</taxon>
        <taxon>Magnoliopsida</taxon>
        <taxon>eudicotyledons</taxon>
        <taxon>Gunneridae</taxon>
        <taxon>Pentapetalae</taxon>
        <taxon>rosids</taxon>
        <taxon>malvids</taxon>
        <taxon>Brassicales</taxon>
        <taxon>Brassicaceae</taxon>
        <taxon>Camelineae</taxon>
        <taxon>Arabidopsis</taxon>
    </lineage>
</organism>
<gene>
    <name evidence="3" type="ORF">ARALYDRAFT_675197</name>
</gene>
<dbReference type="PANTHER" id="PTHR11119">
    <property type="entry name" value="XANTHINE-URACIL / VITAMIN C PERMEASE FAMILY MEMBER"/>
    <property type="match status" value="1"/>
</dbReference>
<keyword evidence="2" id="KW-0812">Transmembrane</keyword>
<comment type="similarity">
    <text evidence="1">Belongs to the nucleobase:cation symporter-2 (NCS2) (TC 2.A.40) family.</text>
</comment>
<evidence type="ECO:0000313" key="4">
    <source>
        <dbReference type="Proteomes" id="UP000008694"/>
    </source>
</evidence>
<proteinExistence type="inferred from homology"/>
<evidence type="ECO:0000256" key="1">
    <source>
        <dbReference type="ARBA" id="ARBA00008821"/>
    </source>
</evidence>
<protein>
    <submittedName>
        <fullName evidence="3">Predicted protein</fullName>
    </submittedName>
</protein>
<feature type="transmembrane region" description="Helical" evidence="2">
    <location>
        <begin position="31"/>
        <end position="51"/>
    </location>
</feature>
<dbReference type="STRING" id="81972.D7KVF7"/>
<accession>D7KVF7</accession>
<dbReference type="HOGENOM" id="CLU_2765274_0_0_1"/>
<dbReference type="Gramene" id="Al_scaffold_0002_347">
    <property type="protein sequence ID" value="Al_scaffold_0002_347"/>
    <property type="gene ID" value="Al_scaffold_0002_347"/>
</dbReference>
<keyword evidence="2" id="KW-1133">Transmembrane helix</keyword>